<proteinExistence type="predicted"/>
<sequence>MSTRRKVLCIVFTTVAVLIIMGSAFYGWYYLSTRDSRRESPLAEESDPQPVREPSEDLSVDLSANGNPAGESEIAQEKSSQRYTVREYEGHIGIFLEDGTLQSELKTPVELLPEIDQKKLQEGIAVNTEEELILLMESYTG</sequence>
<reference evidence="3" key="1">
    <citation type="submission" date="2020-08" db="EMBL/GenBank/DDBJ databases">
        <title>Genome public.</title>
        <authorList>
            <person name="Liu C."/>
            <person name="Sun Q."/>
        </authorList>
    </citation>
    <scope>NUCLEOTIDE SEQUENCE</scope>
    <source>
        <strain evidence="3">NSJ-32</strain>
    </source>
</reference>
<keyword evidence="2" id="KW-1133">Transmembrane helix</keyword>
<feature type="transmembrane region" description="Helical" evidence="2">
    <location>
        <begin position="7"/>
        <end position="31"/>
    </location>
</feature>
<evidence type="ECO:0000313" key="3">
    <source>
        <dbReference type="EMBL" id="MBC8543357.1"/>
    </source>
</evidence>
<evidence type="ECO:0000313" key="4">
    <source>
        <dbReference type="Proteomes" id="UP000657006"/>
    </source>
</evidence>
<keyword evidence="2" id="KW-0472">Membrane</keyword>
<name>A0A926DT79_9FIRM</name>
<comment type="caution">
    <text evidence="3">The sequence shown here is derived from an EMBL/GenBank/DDBJ whole genome shotgun (WGS) entry which is preliminary data.</text>
</comment>
<accession>A0A926DT79</accession>
<dbReference type="RefSeq" id="WP_177715999.1">
    <property type="nucleotide sequence ID" value="NZ_JACRSQ010000008.1"/>
</dbReference>
<dbReference type="EMBL" id="JACRSQ010000008">
    <property type="protein sequence ID" value="MBC8543357.1"/>
    <property type="molecule type" value="Genomic_DNA"/>
</dbReference>
<dbReference type="Proteomes" id="UP000657006">
    <property type="component" value="Unassembled WGS sequence"/>
</dbReference>
<organism evidence="3 4">
    <name type="scientific">Bianquea renquensis</name>
    <dbReference type="NCBI Taxonomy" id="2763661"/>
    <lineage>
        <taxon>Bacteria</taxon>
        <taxon>Bacillati</taxon>
        <taxon>Bacillota</taxon>
        <taxon>Clostridia</taxon>
        <taxon>Eubacteriales</taxon>
        <taxon>Bianqueaceae</taxon>
        <taxon>Bianquea</taxon>
    </lineage>
</organism>
<protein>
    <recommendedName>
        <fullName evidence="5">Bypass of forespore C C-terminal domain-containing protein</fullName>
    </recommendedName>
</protein>
<keyword evidence="4" id="KW-1185">Reference proteome</keyword>
<feature type="region of interest" description="Disordered" evidence="1">
    <location>
        <begin position="37"/>
        <end position="82"/>
    </location>
</feature>
<evidence type="ECO:0000256" key="2">
    <source>
        <dbReference type="SAM" id="Phobius"/>
    </source>
</evidence>
<gene>
    <name evidence="3" type="ORF">H8730_07350</name>
</gene>
<evidence type="ECO:0008006" key="5">
    <source>
        <dbReference type="Google" id="ProtNLM"/>
    </source>
</evidence>
<dbReference type="AlphaFoldDB" id="A0A926DT79"/>
<keyword evidence="2" id="KW-0812">Transmembrane</keyword>
<evidence type="ECO:0000256" key="1">
    <source>
        <dbReference type="SAM" id="MobiDB-lite"/>
    </source>
</evidence>